<dbReference type="PANTHER" id="PTHR43297:SF2">
    <property type="entry name" value="DIPEPTIDE TRANSPORT ATP-BINDING PROTEIN DPPD"/>
    <property type="match status" value="1"/>
</dbReference>
<dbReference type="AlphaFoldDB" id="A0AAX2AIF0"/>
<accession>A0AAX2AIF0</accession>
<dbReference type="InterPro" id="IPR050388">
    <property type="entry name" value="ABC_Ni/Peptide_Import"/>
</dbReference>
<proteinExistence type="inferred from homology"/>
<comment type="similarity">
    <text evidence="2">Belongs to the ABC transporter superfamily.</text>
</comment>
<dbReference type="Pfam" id="PF00005">
    <property type="entry name" value="ABC_tran"/>
    <property type="match status" value="1"/>
</dbReference>
<evidence type="ECO:0000256" key="7">
    <source>
        <dbReference type="ARBA" id="ARBA00023136"/>
    </source>
</evidence>
<dbReference type="InterPro" id="IPR027417">
    <property type="entry name" value="P-loop_NTPase"/>
</dbReference>
<dbReference type="PROSITE" id="PS50893">
    <property type="entry name" value="ABC_TRANSPORTER_2"/>
    <property type="match status" value="1"/>
</dbReference>
<feature type="domain" description="ABC transporter" evidence="8">
    <location>
        <begin position="5"/>
        <end position="252"/>
    </location>
</feature>
<dbReference type="SUPFAM" id="SSF52540">
    <property type="entry name" value="P-loop containing nucleoside triphosphate hydrolases"/>
    <property type="match status" value="1"/>
</dbReference>
<reference evidence="9 10" key="1">
    <citation type="submission" date="2017-09" db="EMBL/GenBank/DDBJ databases">
        <title>Genomics of the genus Arcobacter.</title>
        <authorList>
            <person name="Perez-Cataluna A."/>
            <person name="Figueras M.J."/>
            <person name="Salas-Masso N."/>
        </authorList>
    </citation>
    <scope>NUCLEOTIDE SEQUENCE [LARGE SCALE GENOMIC DNA]</scope>
    <source>
        <strain evidence="9 10">CECT 7386</strain>
    </source>
</reference>
<keyword evidence="10" id="KW-1185">Reference proteome</keyword>
<dbReference type="InterPro" id="IPR003593">
    <property type="entry name" value="AAA+_ATPase"/>
</dbReference>
<keyword evidence="7" id="KW-0472">Membrane</keyword>
<evidence type="ECO:0000256" key="1">
    <source>
        <dbReference type="ARBA" id="ARBA00004417"/>
    </source>
</evidence>
<dbReference type="GO" id="GO:0005524">
    <property type="term" value="F:ATP binding"/>
    <property type="evidence" value="ECO:0007669"/>
    <property type="project" value="UniProtKB-KW"/>
</dbReference>
<dbReference type="RefSeq" id="WP_114841683.1">
    <property type="nucleotide sequence ID" value="NZ_CP031219.1"/>
</dbReference>
<evidence type="ECO:0000313" key="9">
    <source>
        <dbReference type="EMBL" id="RXK16807.1"/>
    </source>
</evidence>
<keyword evidence="6 9" id="KW-0067">ATP-binding</keyword>
<name>A0AAX2AIF0_9BACT</name>
<dbReference type="Gene3D" id="3.40.50.300">
    <property type="entry name" value="P-loop containing nucleotide triphosphate hydrolases"/>
    <property type="match status" value="1"/>
</dbReference>
<evidence type="ECO:0000259" key="8">
    <source>
        <dbReference type="PROSITE" id="PS50893"/>
    </source>
</evidence>
<dbReference type="PANTHER" id="PTHR43297">
    <property type="entry name" value="OLIGOPEPTIDE TRANSPORT ATP-BINDING PROTEIN APPD"/>
    <property type="match status" value="1"/>
</dbReference>
<dbReference type="Proteomes" id="UP000290092">
    <property type="component" value="Unassembled WGS sequence"/>
</dbReference>
<dbReference type="PROSITE" id="PS00211">
    <property type="entry name" value="ABC_TRANSPORTER_1"/>
    <property type="match status" value="1"/>
</dbReference>
<evidence type="ECO:0000313" key="10">
    <source>
        <dbReference type="Proteomes" id="UP000290092"/>
    </source>
</evidence>
<evidence type="ECO:0000256" key="3">
    <source>
        <dbReference type="ARBA" id="ARBA00022448"/>
    </source>
</evidence>
<sequence>MILEVKNLNLFFKEKNKDVQILKDISFNIRKNQCLGILGESGSGKSMLWKSIMGLLDDNFKIEGEVNFQGINLLNMNKEEKRLIRGDKITVIVQNPMTAFDPLFTIENQMIETFQTHTNKNKNEIKKLAINILEKMNISNPLEVLEKYPHELSGGMLQRIMIGLSMALNPSLIIADEPTTAIDSLNQIEIIKELKELHEKLKLTMVFITHDLHILSQVADKIIVMKDGMIVEEGLKEEILNNPQNKQSKFLVETRMKLFKKFEECTKEVL</sequence>
<evidence type="ECO:0000256" key="2">
    <source>
        <dbReference type="ARBA" id="ARBA00005417"/>
    </source>
</evidence>
<evidence type="ECO:0000256" key="6">
    <source>
        <dbReference type="ARBA" id="ARBA00022840"/>
    </source>
</evidence>
<evidence type="ECO:0000256" key="4">
    <source>
        <dbReference type="ARBA" id="ARBA00022475"/>
    </source>
</evidence>
<dbReference type="CDD" id="cd03257">
    <property type="entry name" value="ABC_NikE_OppD_transporters"/>
    <property type="match status" value="1"/>
</dbReference>
<keyword evidence="3" id="KW-0813">Transport</keyword>
<protein>
    <submittedName>
        <fullName evidence="9">Nickel import ATP-binding protein NikD</fullName>
    </submittedName>
</protein>
<dbReference type="SMART" id="SM00382">
    <property type="entry name" value="AAA"/>
    <property type="match status" value="1"/>
</dbReference>
<keyword evidence="5" id="KW-0547">Nucleotide-binding</keyword>
<dbReference type="GO" id="GO:0005886">
    <property type="term" value="C:plasma membrane"/>
    <property type="evidence" value="ECO:0007669"/>
    <property type="project" value="UniProtKB-SubCell"/>
</dbReference>
<dbReference type="GO" id="GO:0016887">
    <property type="term" value="F:ATP hydrolysis activity"/>
    <property type="evidence" value="ECO:0007669"/>
    <property type="project" value="InterPro"/>
</dbReference>
<organism evidence="9 10">
    <name type="scientific">Malaciobacter mytili LMG 24559</name>
    <dbReference type="NCBI Taxonomy" id="1032238"/>
    <lineage>
        <taxon>Bacteria</taxon>
        <taxon>Pseudomonadati</taxon>
        <taxon>Campylobacterota</taxon>
        <taxon>Epsilonproteobacteria</taxon>
        <taxon>Campylobacterales</taxon>
        <taxon>Arcobacteraceae</taxon>
        <taxon>Malaciobacter</taxon>
    </lineage>
</organism>
<comment type="caution">
    <text evidence="9">The sequence shown here is derived from an EMBL/GenBank/DDBJ whole genome shotgun (WGS) entry which is preliminary data.</text>
</comment>
<evidence type="ECO:0000256" key="5">
    <source>
        <dbReference type="ARBA" id="ARBA00022741"/>
    </source>
</evidence>
<dbReference type="InterPro" id="IPR003439">
    <property type="entry name" value="ABC_transporter-like_ATP-bd"/>
</dbReference>
<comment type="subcellular location">
    <subcellularLocation>
        <location evidence="1">Cell inner membrane</location>
        <topology evidence="1">Peripheral membrane protein</topology>
    </subcellularLocation>
</comment>
<dbReference type="InterPro" id="IPR017871">
    <property type="entry name" value="ABC_transporter-like_CS"/>
</dbReference>
<keyword evidence="4" id="KW-1003">Cell membrane</keyword>
<dbReference type="KEGG" id="amyt:AMYT_1239"/>
<dbReference type="EMBL" id="NXID01000003">
    <property type="protein sequence ID" value="RXK16807.1"/>
    <property type="molecule type" value="Genomic_DNA"/>
</dbReference>
<gene>
    <name evidence="9" type="ORF">CP985_01225</name>
</gene>